<dbReference type="CDD" id="cd03371">
    <property type="entry name" value="TPP_PpyrDC"/>
    <property type="match status" value="1"/>
</dbReference>
<dbReference type="EC" id="4.1.1.82" evidence="7"/>
<dbReference type="RefSeq" id="WP_178930884.1">
    <property type="nucleotide sequence ID" value="NZ_JACBAZ010000001.1"/>
</dbReference>
<evidence type="ECO:0000259" key="6">
    <source>
        <dbReference type="Pfam" id="PF02776"/>
    </source>
</evidence>
<evidence type="ECO:0000256" key="1">
    <source>
        <dbReference type="ARBA" id="ARBA00022793"/>
    </source>
</evidence>
<evidence type="ECO:0000313" key="7">
    <source>
        <dbReference type="EMBL" id="NWK54349.1"/>
    </source>
</evidence>
<keyword evidence="2" id="KW-0786">Thiamine pyrophosphate</keyword>
<keyword evidence="8" id="KW-1185">Reference proteome</keyword>
<dbReference type="PANTHER" id="PTHR42818:SF1">
    <property type="entry name" value="SULFOPYRUVATE DECARBOXYLASE"/>
    <property type="match status" value="1"/>
</dbReference>
<dbReference type="GO" id="GO:0000287">
    <property type="term" value="F:magnesium ion binding"/>
    <property type="evidence" value="ECO:0007669"/>
    <property type="project" value="InterPro"/>
</dbReference>
<organism evidence="7 8">
    <name type="scientific">Oceaniferula marina</name>
    <dbReference type="NCBI Taxonomy" id="2748318"/>
    <lineage>
        <taxon>Bacteria</taxon>
        <taxon>Pseudomonadati</taxon>
        <taxon>Verrucomicrobiota</taxon>
        <taxon>Verrucomicrobiia</taxon>
        <taxon>Verrucomicrobiales</taxon>
        <taxon>Verrucomicrobiaceae</taxon>
        <taxon>Oceaniferula</taxon>
    </lineage>
</organism>
<dbReference type="InterPro" id="IPR051818">
    <property type="entry name" value="TPP_dependent_decarboxylase"/>
</dbReference>
<dbReference type="GO" id="GO:0032923">
    <property type="term" value="P:organic phosphonate biosynthetic process"/>
    <property type="evidence" value="ECO:0007669"/>
    <property type="project" value="InterPro"/>
</dbReference>
<dbReference type="Gene3D" id="3.40.50.970">
    <property type="match status" value="2"/>
</dbReference>
<keyword evidence="7" id="KW-0670">Pyruvate</keyword>
<dbReference type="EMBL" id="JACBAZ010000001">
    <property type="protein sequence ID" value="NWK54349.1"/>
    <property type="molecule type" value="Genomic_DNA"/>
</dbReference>
<gene>
    <name evidence="7" type="primary">aepY</name>
    <name evidence="7" type="ORF">HW115_01910</name>
</gene>
<feature type="region of interest" description="Disordered" evidence="4">
    <location>
        <begin position="166"/>
        <end position="195"/>
    </location>
</feature>
<keyword evidence="3 7" id="KW-0456">Lyase</keyword>
<dbReference type="InterPro" id="IPR029061">
    <property type="entry name" value="THDP-binding"/>
</dbReference>
<dbReference type="GO" id="GO:0030976">
    <property type="term" value="F:thiamine pyrophosphate binding"/>
    <property type="evidence" value="ECO:0007669"/>
    <property type="project" value="InterPro"/>
</dbReference>
<comment type="caution">
    <text evidence="7">The sequence shown here is derived from an EMBL/GenBank/DDBJ whole genome shotgun (WGS) entry which is preliminary data.</text>
</comment>
<evidence type="ECO:0000259" key="5">
    <source>
        <dbReference type="Pfam" id="PF02775"/>
    </source>
</evidence>
<sequence>MEATTFLSALKQQGYTHFSGVPCSFLKPLINAVINDLDIDYIGASSEGESIGISLGAHLAGKKTVSICQNSGLGNMVNPLTSLNNPFKVPTLLITTLRGEPGTPDEPQHTLMGEITGELLDTLRIPWQFFPDSEEAIAKTLSNAEDAISNDNAPYALVLKKGTLSPTKLEPSRRQASVQTYHLSHPPSHQDKRPSRTKAINTLLSQCSGNEAIIATTGKTGRELFTQNDRDGNLYVVGGMGTASAIGLGIATSLPNQAVIVLDGDGAALMKLGALATIGHYQPDNLLHIVLDNESHDSTGGQATSSSTVDFAQIASACNYRNVYRADSLDQLSDCLDDSRRRHGPSLIHLKIKPGSPPNLGRPNIPPHQVKERFMQFLQSNRSSS</sequence>
<dbReference type="InterPro" id="IPR012001">
    <property type="entry name" value="Thiamin_PyroP_enz_TPP-bd_dom"/>
</dbReference>
<accession>A0A851GAZ6</accession>
<protein>
    <submittedName>
        <fullName evidence="7">Phosphonopyruvate decarboxylase</fullName>
        <ecNumber evidence="7">4.1.1.82</ecNumber>
    </submittedName>
</protein>
<dbReference type="CDD" id="cd07035">
    <property type="entry name" value="TPP_PYR_POX_like"/>
    <property type="match status" value="1"/>
</dbReference>
<feature type="domain" description="Thiamine pyrophosphate enzyme TPP-binding" evidence="5">
    <location>
        <begin position="235"/>
        <end position="349"/>
    </location>
</feature>
<dbReference type="Proteomes" id="UP000557872">
    <property type="component" value="Unassembled WGS sequence"/>
</dbReference>
<evidence type="ECO:0000256" key="4">
    <source>
        <dbReference type="SAM" id="MobiDB-lite"/>
    </source>
</evidence>
<dbReference type="Pfam" id="PF02776">
    <property type="entry name" value="TPP_enzyme_N"/>
    <property type="match status" value="1"/>
</dbReference>
<evidence type="ECO:0000256" key="3">
    <source>
        <dbReference type="ARBA" id="ARBA00023239"/>
    </source>
</evidence>
<dbReference type="GO" id="GO:0033980">
    <property type="term" value="F:phosphonopyruvate decarboxylase activity"/>
    <property type="evidence" value="ECO:0007669"/>
    <property type="project" value="UniProtKB-EC"/>
</dbReference>
<proteinExistence type="predicted"/>
<dbReference type="PANTHER" id="PTHR42818">
    <property type="entry name" value="SULFOPYRUVATE DECARBOXYLASE SUBUNIT ALPHA"/>
    <property type="match status" value="1"/>
</dbReference>
<evidence type="ECO:0000256" key="2">
    <source>
        <dbReference type="ARBA" id="ARBA00023052"/>
    </source>
</evidence>
<dbReference type="Pfam" id="PF02775">
    <property type="entry name" value="TPP_enzyme_C"/>
    <property type="match status" value="1"/>
</dbReference>
<dbReference type="SUPFAM" id="SSF52518">
    <property type="entry name" value="Thiamin diphosphate-binding fold (THDP-binding)"/>
    <property type="match status" value="2"/>
</dbReference>
<dbReference type="InterPro" id="IPR011766">
    <property type="entry name" value="TPP_enzyme_TPP-bd"/>
</dbReference>
<keyword evidence="1" id="KW-0210">Decarboxylase</keyword>
<name>A0A851GAZ6_9BACT</name>
<dbReference type="AlphaFoldDB" id="A0A851GAZ6"/>
<evidence type="ECO:0000313" key="8">
    <source>
        <dbReference type="Proteomes" id="UP000557872"/>
    </source>
</evidence>
<reference evidence="7 8" key="1">
    <citation type="submission" date="2020-07" db="EMBL/GenBank/DDBJ databases">
        <title>Roseicoccus Jingziensis gen. nov., sp. nov., isolated from coastal seawater.</title>
        <authorList>
            <person name="Feng X."/>
        </authorList>
    </citation>
    <scope>NUCLEOTIDE SEQUENCE [LARGE SCALE GENOMIC DNA]</scope>
    <source>
        <strain evidence="7 8">N1E253</strain>
    </source>
</reference>
<dbReference type="NCBIfam" id="TIGR03297">
    <property type="entry name" value="Ppyr-DeCO2ase"/>
    <property type="match status" value="1"/>
</dbReference>
<dbReference type="InterPro" id="IPR000399">
    <property type="entry name" value="TPP-bd_CS"/>
</dbReference>
<feature type="domain" description="Thiamine pyrophosphate enzyme N-terminal TPP-binding" evidence="6">
    <location>
        <begin position="5"/>
        <end position="114"/>
    </location>
</feature>
<dbReference type="InterPro" id="IPR017684">
    <property type="entry name" value="Phosphono-pyrv_decarboxylase"/>
</dbReference>
<dbReference type="PROSITE" id="PS00187">
    <property type="entry name" value="TPP_ENZYMES"/>
    <property type="match status" value="1"/>
</dbReference>